<dbReference type="OrthoDB" id="3748887at2"/>
<evidence type="ECO:0000313" key="5">
    <source>
        <dbReference type="Proteomes" id="UP000248039"/>
    </source>
</evidence>
<evidence type="ECO:0000259" key="3">
    <source>
        <dbReference type="Pfam" id="PF09851"/>
    </source>
</evidence>
<dbReference type="InterPro" id="IPR018649">
    <property type="entry name" value="SHOCT"/>
</dbReference>
<feature type="domain" description="SHOCT" evidence="3">
    <location>
        <begin position="68"/>
        <end position="93"/>
    </location>
</feature>
<evidence type="ECO:0000256" key="1">
    <source>
        <dbReference type="SAM" id="MobiDB-lite"/>
    </source>
</evidence>
<dbReference type="AlphaFoldDB" id="A0A2V4MXP2"/>
<feature type="transmembrane region" description="Helical" evidence="2">
    <location>
        <begin position="6"/>
        <end position="26"/>
    </location>
</feature>
<evidence type="ECO:0000256" key="2">
    <source>
        <dbReference type="SAM" id="Phobius"/>
    </source>
</evidence>
<dbReference type="Pfam" id="PF09851">
    <property type="entry name" value="SHOCT"/>
    <property type="match status" value="1"/>
</dbReference>
<comment type="caution">
    <text evidence="4">The sequence shown here is derived from an EMBL/GenBank/DDBJ whole genome shotgun (WGS) entry which is preliminary data.</text>
</comment>
<protein>
    <recommendedName>
        <fullName evidence="3">SHOCT domain-containing protein</fullName>
    </recommendedName>
</protein>
<accession>A0A2V4MXP2</accession>
<feature type="region of interest" description="Disordered" evidence="1">
    <location>
        <begin position="35"/>
        <end position="67"/>
    </location>
</feature>
<reference evidence="4 5" key="1">
    <citation type="submission" date="2018-03" db="EMBL/GenBank/DDBJ databases">
        <title>Bioinformatic expansion and discovery of thiopeptide antibiotics.</title>
        <authorList>
            <person name="Schwalen C.J."/>
            <person name="Hudson G.A."/>
            <person name="Mitchell D.A."/>
        </authorList>
    </citation>
    <scope>NUCLEOTIDE SEQUENCE [LARGE SCALE GENOMIC DNA]</scope>
    <source>
        <strain evidence="4 5">ATCC 21389</strain>
    </source>
</reference>
<proteinExistence type="predicted"/>
<dbReference type="Proteomes" id="UP000248039">
    <property type="component" value="Unassembled WGS sequence"/>
</dbReference>
<keyword evidence="2" id="KW-1133">Transmembrane helix</keyword>
<evidence type="ECO:0000313" key="4">
    <source>
        <dbReference type="EMBL" id="PYC75864.1"/>
    </source>
</evidence>
<dbReference type="EMBL" id="PYBW01000087">
    <property type="protein sequence ID" value="PYC75864.1"/>
    <property type="molecule type" value="Genomic_DNA"/>
</dbReference>
<gene>
    <name evidence="4" type="ORF">C7C46_23370</name>
</gene>
<keyword evidence="2" id="KW-0472">Membrane</keyword>
<organism evidence="4 5">
    <name type="scientific">Streptomyces tateyamensis</name>
    <dbReference type="NCBI Taxonomy" id="565073"/>
    <lineage>
        <taxon>Bacteria</taxon>
        <taxon>Bacillati</taxon>
        <taxon>Actinomycetota</taxon>
        <taxon>Actinomycetes</taxon>
        <taxon>Kitasatosporales</taxon>
        <taxon>Streptomycetaceae</taxon>
        <taxon>Streptomyces</taxon>
    </lineage>
</organism>
<keyword evidence="5" id="KW-1185">Reference proteome</keyword>
<name>A0A2V4MXP2_9ACTN</name>
<keyword evidence="2" id="KW-0812">Transmembrane</keyword>
<sequence>MGVGGWGFGLLVTGVLILLVLLGLLLTTMRRGSAAHWTRPGPGPAAWGGSGGVSGDGNRSSGGVGDGAERILGERFARGEIDEEEYQRRLRVLRGGPAGAG</sequence>
<feature type="compositionally biased region" description="Gly residues" evidence="1">
    <location>
        <begin position="46"/>
        <end position="66"/>
    </location>
</feature>